<evidence type="ECO:0000313" key="17">
    <source>
        <dbReference type="Proteomes" id="UP001652642"/>
    </source>
</evidence>
<keyword evidence="10" id="KW-0391">Immunity</keyword>
<keyword evidence="7" id="KW-0479">Metal-binding</keyword>
<dbReference type="Proteomes" id="UP001652642">
    <property type="component" value="Chromosome 9"/>
</dbReference>
<keyword evidence="8 16" id="KW-0732">Signal</keyword>
<dbReference type="GeneID" id="110069845"/>
<dbReference type="GO" id="GO:0016301">
    <property type="term" value="F:kinase activity"/>
    <property type="evidence" value="ECO:0007669"/>
    <property type="project" value="UniProtKB-KW"/>
</dbReference>
<dbReference type="GO" id="GO:0002283">
    <property type="term" value="P:neutrophil activation involved in immune response"/>
    <property type="evidence" value="ECO:0007669"/>
    <property type="project" value="TreeGrafter"/>
</dbReference>
<dbReference type="GO" id="GO:0034241">
    <property type="term" value="P:positive regulation of macrophage fusion"/>
    <property type="evidence" value="ECO:0007669"/>
    <property type="project" value="TreeGrafter"/>
</dbReference>
<dbReference type="GO" id="GO:0032816">
    <property type="term" value="P:positive regulation of natural killer cell activation"/>
    <property type="evidence" value="ECO:0007669"/>
    <property type="project" value="TreeGrafter"/>
</dbReference>
<comment type="similarity">
    <text evidence="2">Belongs to the TYROBP family.</text>
</comment>
<dbReference type="GO" id="GO:0030889">
    <property type="term" value="P:negative regulation of B cell proliferation"/>
    <property type="evidence" value="ECO:0007669"/>
    <property type="project" value="TreeGrafter"/>
</dbReference>
<dbReference type="CTD" id="7305"/>
<keyword evidence="17" id="KW-1185">Reference proteome</keyword>
<accession>A0A6J0SH23</accession>
<dbReference type="OrthoDB" id="9901873at2759"/>
<keyword evidence="9" id="KW-0106">Calcium</keyword>
<evidence type="ECO:0000256" key="14">
    <source>
        <dbReference type="ARBA" id="ARBA00031252"/>
    </source>
</evidence>
<dbReference type="GO" id="GO:0032911">
    <property type="term" value="P:negative regulation of transforming growth factor beta1 production"/>
    <property type="evidence" value="ECO:0007669"/>
    <property type="project" value="TreeGrafter"/>
</dbReference>
<evidence type="ECO:0000256" key="12">
    <source>
        <dbReference type="ARBA" id="ARBA00023136"/>
    </source>
</evidence>
<evidence type="ECO:0000256" key="6">
    <source>
        <dbReference type="ARBA" id="ARBA00022692"/>
    </source>
</evidence>
<dbReference type="GO" id="GO:0009986">
    <property type="term" value="C:cell surface"/>
    <property type="evidence" value="ECO:0007669"/>
    <property type="project" value="TreeGrafter"/>
</dbReference>
<evidence type="ECO:0000256" key="7">
    <source>
        <dbReference type="ARBA" id="ARBA00022723"/>
    </source>
</evidence>
<dbReference type="KEGG" id="pvt:110069845"/>
<keyword evidence="6 15" id="KW-0812">Transmembrane</keyword>
<name>A0A6J0SH23_9SAUR</name>
<protein>
    <recommendedName>
        <fullName evidence="3">TYRO protein tyrosine kinase-binding protein</fullName>
    </recommendedName>
    <alternativeName>
        <fullName evidence="14">DNAX-activation protein 12</fullName>
    </alternativeName>
</protein>
<dbReference type="AlphaFoldDB" id="A0A6J0SH23"/>
<reference evidence="18" key="1">
    <citation type="submission" date="2025-08" db="UniProtKB">
        <authorList>
            <consortium name="RefSeq"/>
        </authorList>
    </citation>
    <scope>IDENTIFICATION</scope>
</reference>
<proteinExistence type="inferred from homology"/>
<feature type="chain" id="PRO_5026811541" description="TYRO protein tyrosine kinase-binding protein" evidence="16">
    <location>
        <begin position="19"/>
        <end position="106"/>
    </location>
</feature>
<evidence type="ECO:0000256" key="13">
    <source>
        <dbReference type="ARBA" id="ARBA00023157"/>
    </source>
</evidence>
<dbReference type="InParanoid" id="A0A6J0SH23"/>
<dbReference type="RefSeq" id="XP_020633074.1">
    <property type="nucleotide sequence ID" value="XM_020777415.2"/>
</dbReference>
<evidence type="ECO:0000256" key="3">
    <source>
        <dbReference type="ARBA" id="ARBA00022356"/>
    </source>
</evidence>
<evidence type="ECO:0000313" key="18">
    <source>
        <dbReference type="RefSeq" id="XP_020633074.1"/>
    </source>
</evidence>
<evidence type="ECO:0000256" key="5">
    <source>
        <dbReference type="ARBA" id="ARBA00022553"/>
    </source>
</evidence>
<evidence type="ECO:0000256" key="9">
    <source>
        <dbReference type="ARBA" id="ARBA00022837"/>
    </source>
</evidence>
<dbReference type="Gene3D" id="1.10.287.770">
    <property type="entry name" value="YojJ-like"/>
    <property type="match status" value="1"/>
</dbReference>
<dbReference type="PANTHER" id="PTHR17554">
    <property type="entry name" value="TYRO PROTEIN TYROSINE KINASE-BINDING PROTEIN"/>
    <property type="match status" value="1"/>
</dbReference>
<dbReference type="GO" id="GO:0005102">
    <property type="term" value="F:signaling receptor binding"/>
    <property type="evidence" value="ECO:0007669"/>
    <property type="project" value="TreeGrafter"/>
</dbReference>
<evidence type="ECO:0000256" key="15">
    <source>
        <dbReference type="SAM" id="Phobius"/>
    </source>
</evidence>
<dbReference type="GO" id="GO:0046872">
    <property type="term" value="F:metal ion binding"/>
    <property type="evidence" value="ECO:0007669"/>
    <property type="project" value="UniProtKB-KW"/>
</dbReference>
<evidence type="ECO:0000256" key="2">
    <source>
        <dbReference type="ARBA" id="ARBA00009791"/>
    </source>
</evidence>
<dbReference type="InterPro" id="IPR026200">
    <property type="entry name" value="Tyrobp"/>
</dbReference>
<evidence type="ECO:0000256" key="1">
    <source>
        <dbReference type="ARBA" id="ARBA00004251"/>
    </source>
</evidence>
<keyword evidence="13" id="KW-1015">Disulfide bond</keyword>
<evidence type="ECO:0000256" key="8">
    <source>
        <dbReference type="ARBA" id="ARBA00022729"/>
    </source>
</evidence>
<keyword evidence="5" id="KW-0597">Phosphoprotein</keyword>
<keyword evidence="12 15" id="KW-0472">Membrane</keyword>
<evidence type="ECO:0000256" key="4">
    <source>
        <dbReference type="ARBA" id="ARBA00022475"/>
    </source>
</evidence>
<evidence type="ECO:0000256" key="10">
    <source>
        <dbReference type="ARBA" id="ARBA00022859"/>
    </source>
</evidence>
<keyword evidence="18" id="KW-0808">Transferase</keyword>
<dbReference type="GO" id="GO:0005886">
    <property type="term" value="C:plasma membrane"/>
    <property type="evidence" value="ECO:0007669"/>
    <property type="project" value="UniProtKB-SubCell"/>
</dbReference>
<gene>
    <name evidence="18" type="primary">TYROBP</name>
</gene>
<feature type="signal peptide" evidence="16">
    <location>
        <begin position="1"/>
        <end position="18"/>
    </location>
</feature>
<dbReference type="PANTHER" id="PTHR17554:SF2">
    <property type="entry name" value="TYRO PROTEIN TYROSINE KINASE-BINDING PROTEIN"/>
    <property type="match status" value="1"/>
</dbReference>
<dbReference type="GO" id="GO:0002282">
    <property type="term" value="P:microglial cell activation involved in immune response"/>
    <property type="evidence" value="ECO:0007669"/>
    <property type="project" value="TreeGrafter"/>
</dbReference>
<evidence type="ECO:0000256" key="16">
    <source>
        <dbReference type="SAM" id="SignalP"/>
    </source>
</evidence>
<feature type="transmembrane region" description="Helical" evidence="15">
    <location>
        <begin position="39"/>
        <end position="62"/>
    </location>
</feature>
<evidence type="ECO:0000256" key="11">
    <source>
        <dbReference type="ARBA" id="ARBA00022989"/>
    </source>
</evidence>
<keyword evidence="11 15" id="KW-1133">Transmembrane helix</keyword>
<sequence length="106" mass="11637">MDLLGSPVFHVLLGLAWAQLGTAQSLKDCGNCYHLSTGAIFGVVLGDLILTLLIALAVYYVASCIYQRKLASKELKKTEHESPYEELQGPRLDVYSAIRGSETTYK</sequence>
<dbReference type="GO" id="GO:1904151">
    <property type="term" value="P:positive regulation of microglial cell mediated cytotoxicity"/>
    <property type="evidence" value="ECO:0007669"/>
    <property type="project" value="TreeGrafter"/>
</dbReference>
<comment type="subcellular location">
    <subcellularLocation>
        <location evidence="1">Cell membrane</location>
        <topology evidence="1">Single-pass type I membrane protein</topology>
    </subcellularLocation>
</comment>
<keyword evidence="18" id="KW-0418">Kinase</keyword>
<keyword evidence="4" id="KW-1003">Cell membrane</keyword>
<organism evidence="17 18">
    <name type="scientific">Pogona vitticeps</name>
    <name type="common">central bearded dragon</name>
    <dbReference type="NCBI Taxonomy" id="103695"/>
    <lineage>
        <taxon>Eukaryota</taxon>
        <taxon>Metazoa</taxon>
        <taxon>Chordata</taxon>
        <taxon>Craniata</taxon>
        <taxon>Vertebrata</taxon>
        <taxon>Euteleostomi</taxon>
        <taxon>Lepidosauria</taxon>
        <taxon>Squamata</taxon>
        <taxon>Bifurcata</taxon>
        <taxon>Unidentata</taxon>
        <taxon>Episquamata</taxon>
        <taxon>Toxicofera</taxon>
        <taxon>Iguania</taxon>
        <taxon>Acrodonta</taxon>
        <taxon>Agamidae</taxon>
        <taxon>Amphibolurinae</taxon>
        <taxon>Pogona</taxon>
    </lineage>
</organism>